<evidence type="ECO:0000313" key="1">
    <source>
        <dbReference type="EMBL" id="BAU57997.1"/>
    </source>
</evidence>
<dbReference type="CDD" id="cd20169">
    <property type="entry name" value="Peptidase_M90_mtfA"/>
    <property type="match status" value="1"/>
</dbReference>
<evidence type="ECO:0000313" key="2">
    <source>
        <dbReference type="Proteomes" id="UP000218890"/>
    </source>
</evidence>
<gene>
    <name evidence="1" type="ORF">HH1059_12890</name>
</gene>
<dbReference type="Gene3D" id="1.10.472.150">
    <property type="entry name" value="Glucose-regulated metallo-peptidase M90, N-terminal domain"/>
    <property type="match status" value="1"/>
</dbReference>
<name>A0A0X8X9J5_HALHR</name>
<keyword evidence="2" id="KW-1185">Reference proteome</keyword>
<reference evidence="1" key="1">
    <citation type="submission" date="2016-02" db="EMBL/GenBank/DDBJ databases">
        <title>Halorhodospira halochloris DSM-1059 complete genome, version 2.</title>
        <authorList>
            <person name="Tsukatani Y."/>
        </authorList>
    </citation>
    <scope>NUCLEOTIDE SEQUENCE</scope>
    <source>
        <strain evidence="1">DSM 1059</strain>
    </source>
</reference>
<protein>
    <recommendedName>
        <fullName evidence="3">Inner membrane protein</fullName>
    </recommendedName>
</protein>
<dbReference type="InterPro" id="IPR010384">
    <property type="entry name" value="MtfA_fam"/>
</dbReference>
<dbReference type="GO" id="GO:0008237">
    <property type="term" value="F:metallopeptidase activity"/>
    <property type="evidence" value="ECO:0007669"/>
    <property type="project" value="InterPro"/>
</dbReference>
<evidence type="ECO:0008006" key="3">
    <source>
        <dbReference type="Google" id="ProtNLM"/>
    </source>
</evidence>
<dbReference type="Pfam" id="PF06167">
    <property type="entry name" value="Peptidase_M90"/>
    <property type="match status" value="1"/>
</dbReference>
<dbReference type="GO" id="GO:0005829">
    <property type="term" value="C:cytosol"/>
    <property type="evidence" value="ECO:0007669"/>
    <property type="project" value="TreeGrafter"/>
</dbReference>
<dbReference type="PANTHER" id="PTHR30164">
    <property type="entry name" value="MTFA PEPTIDASE"/>
    <property type="match status" value="1"/>
</dbReference>
<proteinExistence type="predicted"/>
<dbReference type="KEGG" id="hhk:HH1059_12890"/>
<dbReference type="Gene3D" id="3.40.390.10">
    <property type="entry name" value="Collagenase (Catalytic Domain)"/>
    <property type="match status" value="1"/>
</dbReference>
<dbReference type="AlphaFoldDB" id="A0A0X8X9J5"/>
<accession>A0A0X8X9J5</accession>
<sequence length="284" mass="31874">MGWIRNWRRRRVANSRRMPANSWPHAESALPGLRRLDWQLRQQIDEYAVVFLAEKNFEAVAGARPSEGQLGAIAIQAVLPVLRLGLDWYLPWKSVLLYPGGFVAAHEYQDEFGVVHVGQSPLIGEAWEKGPLILSLEDALDPEPGSCVVIHECAHKLDMLQGQVNGLPPLPYEMAVERWAESFSNAFKETARADAGWDDTGYNPDNPVDQPGDHLETNLWVTNSGTSQEQLPRAFDTFSSTDPGEFFAVASEAYFADPARLRSSFPKVFDQLHQLYGWQMPVGR</sequence>
<dbReference type="EMBL" id="AP017372">
    <property type="protein sequence ID" value="BAU57997.1"/>
    <property type="molecule type" value="Genomic_DNA"/>
</dbReference>
<dbReference type="RefSeq" id="WP_096409363.1">
    <property type="nucleotide sequence ID" value="NZ_AP017372.2"/>
</dbReference>
<dbReference type="PANTHER" id="PTHR30164:SF2">
    <property type="entry name" value="PROTEIN MTFA"/>
    <property type="match status" value="1"/>
</dbReference>
<dbReference type="GO" id="GO:0004177">
    <property type="term" value="F:aminopeptidase activity"/>
    <property type="evidence" value="ECO:0007669"/>
    <property type="project" value="TreeGrafter"/>
</dbReference>
<dbReference type="SUPFAM" id="SSF55486">
    <property type="entry name" value="Metalloproteases ('zincins'), catalytic domain"/>
    <property type="match status" value="1"/>
</dbReference>
<dbReference type="Proteomes" id="UP000218890">
    <property type="component" value="Chromosome"/>
</dbReference>
<dbReference type="InterPro" id="IPR024079">
    <property type="entry name" value="MetalloPept_cat_dom_sf"/>
</dbReference>
<dbReference type="InterPro" id="IPR042252">
    <property type="entry name" value="MtfA_N"/>
</dbReference>
<organism evidence="1 2">
    <name type="scientific">Halorhodospira halochloris</name>
    <name type="common">Ectothiorhodospira halochloris</name>
    <dbReference type="NCBI Taxonomy" id="1052"/>
    <lineage>
        <taxon>Bacteria</taxon>
        <taxon>Pseudomonadati</taxon>
        <taxon>Pseudomonadota</taxon>
        <taxon>Gammaproteobacteria</taxon>
        <taxon>Chromatiales</taxon>
        <taxon>Ectothiorhodospiraceae</taxon>
        <taxon>Halorhodospira</taxon>
    </lineage>
</organism>
<dbReference type="OrthoDB" id="9786424at2"/>